<comment type="caution">
    <text evidence="2">The sequence shown here is derived from an EMBL/GenBank/DDBJ whole genome shotgun (WGS) entry which is preliminary data.</text>
</comment>
<sequence length="64" mass="7166">MVVSLHEGEGFRERCRTKGRGLMSILDEAYNDSEGAAVARGGPTKSVQNEDLWHVACREPTYRQ</sequence>
<proteinExistence type="predicted"/>
<evidence type="ECO:0000313" key="2">
    <source>
        <dbReference type="EMBL" id="GMN65457.1"/>
    </source>
</evidence>
<gene>
    <name evidence="1" type="ORF">TIFTF001_034525</name>
    <name evidence="2" type="ORF">TIFTF001_034526</name>
</gene>
<dbReference type="Gramene" id="FCD_00035895-RA">
    <property type="protein sequence ID" value="FCD_00035895-RA:cds"/>
    <property type="gene ID" value="FCD_00035895"/>
</dbReference>
<dbReference type="AlphaFoldDB" id="A0AA88DZY5"/>
<name>A0AA88DZY5_FICCA</name>
<reference evidence="2" key="1">
    <citation type="submission" date="2023-07" db="EMBL/GenBank/DDBJ databases">
        <title>draft genome sequence of fig (Ficus carica).</title>
        <authorList>
            <person name="Takahashi T."/>
            <person name="Nishimura K."/>
        </authorList>
    </citation>
    <scope>NUCLEOTIDE SEQUENCE</scope>
</reference>
<protein>
    <submittedName>
        <fullName evidence="2">Uncharacterized protein</fullName>
    </submittedName>
</protein>
<accession>A0AA88DZY5</accession>
<dbReference type="EMBL" id="BTGU01000236">
    <property type="protein sequence ID" value="GMN65451.1"/>
    <property type="molecule type" value="Genomic_DNA"/>
</dbReference>
<evidence type="ECO:0000313" key="3">
    <source>
        <dbReference type="Proteomes" id="UP001187192"/>
    </source>
</evidence>
<dbReference type="Proteomes" id="UP001187192">
    <property type="component" value="Unassembled WGS sequence"/>
</dbReference>
<evidence type="ECO:0000313" key="1">
    <source>
        <dbReference type="EMBL" id="GMN65451.1"/>
    </source>
</evidence>
<organism evidence="2 3">
    <name type="scientific">Ficus carica</name>
    <name type="common">Common fig</name>
    <dbReference type="NCBI Taxonomy" id="3494"/>
    <lineage>
        <taxon>Eukaryota</taxon>
        <taxon>Viridiplantae</taxon>
        <taxon>Streptophyta</taxon>
        <taxon>Embryophyta</taxon>
        <taxon>Tracheophyta</taxon>
        <taxon>Spermatophyta</taxon>
        <taxon>Magnoliopsida</taxon>
        <taxon>eudicotyledons</taxon>
        <taxon>Gunneridae</taxon>
        <taxon>Pentapetalae</taxon>
        <taxon>rosids</taxon>
        <taxon>fabids</taxon>
        <taxon>Rosales</taxon>
        <taxon>Moraceae</taxon>
        <taxon>Ficeae</taxon>
        <taxon>Ficus</taxon>
    </lineage>
</organism>
<dbReference type="EMBL" id="BTGU01000236">
    <property type="protein sequence ID" value="GMN65457.1"/>
    <property type="molecule type" value="Genomic_DNA"/>
</dbReference>
<keyword evidence="3" id="KW-1185">Reference proteome</keyword>